<evidence type="ECO:0000313" key="2">
    <source>
        <dbReference type="Proteomes" id="UP000308600"/>
    </source>
</evidence>
<sequence>MLVGLTILSSRCATMTSTSLSSPATVLTSYLTTITRSYDDHFFLMTPFLITTTTFSGSPSYMARITLCTSLSLMTVFDVGAFRPTMCPFYGQRR</sequence>
<accession>A0ACD2ZX73</accession>
<keyword evidence="2" id="KW-1185">Reference proteome</keyword>
<gene>
    <name evidence="1" type="ORF">BDN72DRAFT_851964</name>
</gene>
<proteinExistence type="predicted"/>
<protein>
    <submittedName>
        <fullName evidence="1">Uncharacterized protein</fullName>
    </submittedName>
</protein>
<evidence type="ECO:0000313" key="1">
    <source>
        <dbReference type="EMBL" id="TFK57770.1"/>
    </source>
</evidence>
<name>A0ACD2ZX73_9AGAR</name>
<reference evidence="1 2" key="1">
    <citation type="journal article" date="2019" name="Nat. Ecol. Evol.">
        <title>Megaphylogeny resolves global patterns of mushroom evolution.</title>
        <authorList>
            <person name="Varga T."/>
            <person name="Krizsan K."/>
            <person name="Foldi C."/>
            <person name="Dima B."/>
            <person name="Sanchez-Garcia M."/>
            <person name="Sanchez-Ramirez S."/>
            <person name="Szollosi G.J."/>
            <person name="Szarkandi J.G."/>
            <person name="Papp V."/>
            <person name="Albert L."/>
            <person name="Andreopoulos W."/>
            <person name="Angelini C."/>
            <person name="Antonin V."/>
            <person name="Barry K.W."/>
            <person name="Bougher N.L."/>
            <person name="Buchanan P."/>
            <person name="Buyck B."/>
            <person name="Bense V."/>
            <person name="Catcheside P."/>
            <person name="Chovatia M."/>
            <person name="Cooper J."/>
            <person name="Damon W."/>
            <person name="Desjardin D."/>
            <person name="Finy P."/>
            <person name="Geml J."/>
            <person name="Haridas S."/>
            <person name="Hughes K."/>
            <person name="Justo A."/>
            <person name="Karasinski D."/>
            <person name="Kautmanova I."/>
            <person name="Kiss B."/>
            <person name="Kocsube S."/>
            <person name="Kotiranta H."/>
            <person name="LaButti K.M."/>
            <person name="Lechner B.E."/>
            <person name="Liimatainen K."/>
            <person name="Lipzen A."/>
            <person name="Lukacs Z."/>
            <person name="Mihaltcheva S."/>
            <person name="Morgado L.N."/>
            <person name="Niskanen T."/>
            <person name="Noordeloos M.E."/>
            <person name="Ohm R.A."/>
            <person name="Ortiz-Santana B."/>
            <person name="Ovrebo C."/>
            <person name="Racz N."/>
            <person name="Riley R."/>
            <person name="Savchenko A."/>
            <person name="Shiryaev A."/>
            <person name="Soop K."/>
            <person name="Spirin V."/>
            <person name="Szebenyi C."/>
            <person name="Tomsovsky M."/>
            <person name="Tulloss R.E."/>
            <person name="Uehling J."/>
            <person name="Grigoriev I.V."/>
            <person name="Vagvolgyi C."/>
            <person name="Papp T."/>
            <person name="Martin F.M."/>
            <person name="Miettinen O."/>
            <person name="Hibbett D.S."/>
            <person name="Nagy L.G."/>
        </authorList>
    </citation>
    <scope>NUCLEOTIDE SEQUENCE [LARGE SCALE GENOMIC DNA]</scope>
    <source>
        <strain evidence="1 2">NL-1719</strain>
    </source>
</reference>
<dbReference type="EMBL" id="ML210089">
    <property type="protein sequence ID" value="TFK57770.1"/>
    <property type="molecule type" value="Genomic_DNA"/>
</dbReference>
<dbReference type="Proteomes" id="UP000308600">
    <property type="component" value="Unassembled WGS sequence"/>
</dbReference>
<organism evidence="1 2">
    <name type="scientific">Pluteus cervinus</name>
    <dbReference type="NCBI Taxonomy" id="181527"/>
    <lineage>
        <taxon>Eukaryota</taxon>
        <taxon>Fungi</taxon>
        <taxon>Dikarya</taxon>
        <taxon>Basidiomycota</taxon>
        <taxon>Agaricomycotina</taxon>
        <taxon>Agaricomycetes</taxon>
        <taxon>Agaricomycetidae</taxon>
        <taxon>Agaricales</taxon>
        <taxon>Pluteineae</taxon>
        <taxon>Pluteaceae</taxon>
        <taxon>Pluteus</taxon>
    </lineage>
</organism>